<sequence>MLSVAVPGSPVTTTHFMALWYQYLPSSPTRWRGLPGRSALEGGWWSLYRRCIVKTVTVTRGGWSSKRNSRGSCGSRISLSAMNGKLWITKYHMIHNHSPLPETVKIDQSVRRLQVQESGKDELVISDDVQVVLDDIVDQLPKHNMPLDSSRGSPGKMQPRPVQERKAAARDRLAARTKKARGLKLAPCLRRLAELAAAGSGPDFHKHLGELETLVEIWKHGGISSLASGSSSGAFAGSNSVTPSQTDSIAIAKAVENLFRKQKAMDNSTGAVTGSTVKMPGRPPKAAQIVTPVVTGSTVSVIQTSPQPVVLKQALGSQSGAFVNSSGVVTLPSTAVATLPKDVVIADAGSGQLQLINSASVIATAGQKGDNGVAEGQPILGYVIQPMASLSGGQTIIPTAAMVAPTNFVPIAPKLPVSESPMQSFQPIPPPPPKVVRPPMPICKPKVMKPRGRQPKLKSGLTEGLLAVSEGPAVTRFVDNGQPKPWTPMIMEGDSCSYFLFVEDANYYYSPEEDAWLPLDQRTMAVDA</sequence>
<evidence type="ECO:0000256" key="1">
    <source>
        <dbReference type="SAM" id="MobiDB-lite"/>
    </source>
</evidence>
<dbReference type="EMBL" id="JAKROA010000004">
    <property type="protein sequence ID" value="KAL5108262.1"/>
    <property type="molecule type" value="Genomic_DNA"/>
</dbReference>
<organism evidence="2 3">
    <name type="scientific">Taenia crassiceps</name>
    <dbReference type="NCBI Taxonomy" id="6207"/>
    <lineage>
        <taxon>Eukaryota</taxon>
        <taxon>Metazoa</taxon>
        <taxon>Spiralia</taxon>
        <taxon>Lophotrochozoa</taxon>
        <taxon>Platyhelminthes</taxon>
        <taxon>Cestoda</taxon>
        <taxon>Eucestoda</taxon>
        <taxon>Cyclophyllidea</taxon>
        <taxon>Taeniidae</taxon>
        <taxon>Taenia</taxon>
    </lineage>
</organism>
<evidence type="ECO:0000313" key="2">
    <source>
        <dbReference type="EMBL" id="KAL5108262.1"/>
    </source>
</evidence>
<evidence type="ECO:0000313" key="3">
    <source>
        <dbReference type="Proteomes" id="UP001651158"/>
    </source>
</evidence>
<name>A0ABR4QFE1_9CEST</name>
<feature type="region of interest" description="Disordered" evidence="1">
    <location>
        <begin position="143"/>
        <end position="167"/>
    </location>
</feature>
<comment type="caution">
    <text evidence="2">The sequence shown here is derived from an EMBL/GenBank/DDBJ whole genome shotgun (WGS) entry which is preliminary data.</text>
</comment>
<proteinExistence type="predicted"/>
<keyword evidence="3" id="KW-1185">Reference proteome</keyword>
<dbReference type="Proteomes" id="UP001651158">
    <property type="component" value="Unassembled WGS sequence"/>
</dbReference>
<accession>A0ABR4QFE1</accession>
<reference evidence="2 3" key="1">
    <citation type="journal article" date="2022" name="Front. Cell. Infect. Microbiol.">
        <title>The Genomes of Two Strains of Taenia crassiceps the Animal Model for the Study of Human Cysticercosis.</title>
        <authorList>
            <person name="Bobes R.J."/>
            <person name="Estrada K."/>
            <person name="Rios-Valencia D.G."/>
            <person name="Calderon-Gallegos A."/>
            <person name="de la Torre P."/>
            <person name="Carrero J.C."/>
            <person name="Sanchez-Flores A."/>
            <person name="Laclette J.P."/>
        </authorList>
    </citation>
    <scope>NUCLEOTIDE SEQUENCE [LARGE SCALE GENOMIC DNA]</scope>
    <source>
        <strain evidence="2">WFUcys</strain>
    </source>
</reference>
<protein>
    <submittedName>
        <fullName evidence="2">Uncharacterized protein</fullName>
    </submittedName>
</protein>
<gene>
    <name evidence="2" type="ORF">TcWFU_010191</name>
</gene>